<dbReference type="PATRIC" id="fig|237258.4.peg.917"/>
<keyword evidence="1" id="KW-1133">Transmembrane helix</keyword>
<sequence length="370" mass="42967">MKRDLYIDFAKGLATLSIIFIHTAFWSGQLYLPSEVRTLSLLIDVPVFFALSGLTSGNNVEKTLYRLLKLQVTYMIFVTFLFFLDGFMKLGIFNIFGEEGMQSYYTVFGTKYGVPNLDSAFNWDMLGNWWLHSYSNCDSFPVVMGSFWYLKVYYIVTVFGVLALKFFPKHIKWLIGVCLALTIYFNIDNDVMKNFAPYYPSGQVGYVAFYLAIFLIATQLKGKRIKNVFVPVLYGLVALSLVLVFWYFGNEVFYKFNKQKFPPKIPYIVWSLLSLVTIFVLYNRLKITKDNFINYIGKNAIFYYFAQGMSSSVVYFLIPPLKDSINIWVLMVIVYVLNVILAILFAEVLKKVDDYGWKILEFLRKKTAEN</sequence>
<dbReference type="Proteomes" id="UP000095601">
    <property type="component" value="Unassembled WGS sequence"/>
</dbReference>
<dbReference type="OrthoDB" id="2090489at2"/>
<feature type="transmembrane region" description="Helical" evidence="1">
    <location>
        <begin position="267"/>
        <end position="285"/>
    </location>
</feature>
<keyword evidence="1" id="KW-0472">Membrane</keyword>
<gene>
    <name evidence="3" type="ORF">BHF72_0737</name>
</gene>
<dbReference type="EMBL" id="MKGI01000078">
    <property type="protein sequence ID" value="OEL10372.1"/>
    <property type="molecule type" value="Genomic_DNA"/>
</dbReference>
<accession>A0A1E5UBV5</accession>
<feature type="transmembrane region" description="Helical" evidence="1">
    <location>
        <begin position="12"/>
        <end position="32"/>
    </location>
</feature>
<feature type="transmembrane region" description="Helical" evidence="1">
    <location>
        <begin position="327"/>
        <end position="349"/>
    </location>
</feature>
<feature type="domain" description="Acyltransferase 3" evidence="2">
    <location>
        <begin position="5"/>
        <end position="346"/>
    </location>
</feature>
<evidence type="ECO:0000256" key="1">
    <source>
        <dbReference type="SAM" id="Phobius"/>
    </source>
</evidence>
<organism evidence="3 4">
    <name type="scientific">Cloacibacterium normanense</name>
    <dbReference type="NCBI Taxonomy" id="237258"/>
    <lineage>
        <taxon>Bacteria</taxon>
        <taxon>Pseudomonadati</taxon>
        <taxon>Bacteroidota</taxon>
        <taxon>Flavobacteriia</taxon>
        <taxon>Flavobacteriales</taxon>
        <taxon>Weeksellaceae</taxon>
    </lineage>
</organism>
<keyword evidence="3" id="KW-0012">Acyltransferase</keyword>
<dbReference type="AlphaFoldDB" id="A0A1E5UBV5"/>
<dbReference type="KEGG" id="cnr:EB819_10655"/>
<dbReference type="InterPro" id="IPR002656">
    <property type="entry name" value="Acyl_transf_3_dom"/>
</dbReference>
<feature type="transmembrane region" description="Helical" evidence="1">
    <location>
        <begin position="199"/>
        <end position="216"/>
    </location>
</feature>
<dbReference type="STRING" id="237258.SAMN04489756_105166"/>
<feature type="transmembrane region" description="Helical" evidence="1">
    <location>
        <begin position="301"/>
        <end position="321"/>
    </location>
</feature>
<feature type="transmembrane region" description="Helical" evidence="1">
    <location>
        <begin position="171"/>
        <end position="187"/>
    </location>
</feature>
<dbReference type="GO" id="GO:0016747">
    <property type="term" value="F:acyltransferase activity, transferring groups other than amino-acyl groups"/>
    <property type="evidence" value="ECO:0007669"/>
    <property type="project" value="InterPro"/>
</dbReference>
<proteinExistence type="predicted"/>
<keyword evidence="1" id="KW-0812">Transmembrane</keyword>
<feature type="transmembrane region" description="Helical" evidence="1">
    <location>
        <begin position="228"/>
        <end position="247"/>
    </location>
</feature>
<comment type="caution">
    <text evidence="3">The sequence shown here is derived from an EMBL/GenBank/DDBJ whole genome shotgun (WGS) entry which is preliminary data.</text>
</comment>
<evidence type="ECO:0000313" key="4">
    <source>
        <dbReference type="Proteomes" id="UP000095601"/>
    </source>
</evidence>
<dbReference type="Pfam" id="PF01757">
    <property type="entry name" value="Acyl_transf_3"/>
    <property type="match status" value="1"/>
</dbReference>
<dbReference type="RefSeq" id="WP_069800484.1">
    <property type="nucleotide sequence ID" value="NZ_CP034157.1"/>
</dbReference>
<evidence type="ECO:0000313" key="3">
    <source>
        <dbReference type="EMBL" id="OEL10372.1"/>
    </source>
</evidence>
<keyword evidence="4" id="KW-1185">Reference proteome</keyword>
<evidence type="ECO:0000259" key="2">
    <source>
        <dbReference type="Pfam" id="PF01757"/>
    </source>
</evidence>
<feature type="transmembrane region" description="Helical" evidence="1">
    <location>
        <begin position="38"/>
        <end position="60"/>
    </location>
</feature>
<feature type="transmembrane region" description="Helical" evidence="1">
    <location>
        <begin position="146"/>
        <end position="164"/>
    </location>
</feature>
<protein>
    <submittedName>
        <fullName evidence="3">Acyltransferase family protein</fullName>
    </submittedName>
</protein>
<name>A0A1E5UBV5_9FLAO</name>
<feature type="transmembrane region" description="Helical" evidence="1">
    <location>
        <begin position="72"/>
        <end position="96"/>
    </location>
</feature>
<reference evidence="3 4" key="1">
    <citation type="submission" date="2016-09" db="EMBL/GenBank/DDBJ databases">
        <authorList>
            <person name="Capua I."/>
            <person name="De Benedictis P."/>
            <person name="Joannis T."/>
            <person name="Lombin L.H."/>
            <person name="Cattoli G."/>
        </authorList>
    </citation>
    <scope>NUCLEOTIDE SEQUENCE [LARGE SCALE GENOMIC DNA]</scope>
    <source>
        <strain evidence="3 4">NRS-1</strain>
    </source>
</reference>
<keyword evidence="3" id="KW-0808">Transferase</keyword>